<feature type="non-terminal residue" evidence="2">
    <location>
        <position position="1"/>
    </location>
</feature>
<organism evidence="2 3">
    <name type="scientific">Allacma fusca</name>
    <dbReference type="NCBI Taxonomy" id="39272"/>
    <lineage>
        <taxon>Eukaryota</taxon>
        <taxon>Metazoa</taxon>
        <taxon>Ecdysozoa</taxon>
        <taxon>Arthropoda</taxon>
        <taxon>Hexapoda</taxon>
        <taxon>Collembola</taxon>
        <taxon>Symphypleona</taxon>
        <taxon>Sminthuridae</taxon>
        <taxon>Allacma</taxon>
    </lineage>
</organism>
<accession>A0A8J2J291</accession>
<comment type="caution">
    <text evidence="2">The sequence shown here is derived from an EMBL/GenBank/DDBJ whole genome shotgun (WGS) entry which is preliminary data.</text>
</comment>
<keyword evidence="3" id="KW-1185">Reference proteome</keyword>
<name>A0A8J2J291_9HEXA</name>
<dbReference type="AlphaFoldDB" id="A0A8J2J291"/>
<evidence type="ECO:0000313" key="3">
    <source>
        <dbReference type="Proteomes" id="UP000708208"/>
    </source>
</evidence>
<sequence>MENHNDQFHINWAELFEREPFIESELNGRSNNGEIASVPDVQGNEMEDELPGSDSKAGD</sequence>
<evidence type="ECO:0000313" key="2">
    <source>
        <dbReference type="EMBL" id="CAG7683981.1"/>
    </source>
</evidence>
<proteinExistence type="predicted"/>
<protein>
    <submittedName>
        <fullName evidence="2">Uncharacterized protein</fullName>
    </submittedName>
</protein>
<feature type="region of interest" description="Disordered" evidence="1">
    <location>
        <begin position="24"/>
        <end position="59"/>
    </location>
</feature>
<dbReference type="Proteomes" id="UP000708208">
    <property type="component" value="Unassembled WGS sequence"/>
</dbReference>
<dbReference type="EMBL" id="CAJVCH010017754">
    <property type="protein sequence ID" value="CAG7683981.1"/>
    <property type="molecule type" value="Genomic_DNA"/>
</dbReference>
<gene>
    <name evidence="2" type="ORF">AFUS01_LOCUS3019</name>
</gene>
<reference evidence="2" key="1">
    <citation type="submission" date="2021-06" db="EMBL/GenBank/DDBJ databases">
        <authorList>
            <person name="Hodson N. C."/>
            <person name="Mongue J. A."/>
            <person name="Jaron S. K."/>
        </authorList>
    </citation>
    <scope>NUCLEOTIDE SEQUENCE</scope>
</reference>
<evidence type="ECO:0000256" key="1">
    <source>
        <dbReference type="SAM" id="MobiDB-lite"/>
    </source>
</evidence>